<name>A0A916TVU4_9SPHN</name>
<sequence>MFLTKKSSAMPQRTGAIARALCRLREAQAQAPRRVRIGFIIDATGSREAGWEQAQRAQRRIFSAVAGFGAVKLRLQHFGGGELTDHGWRDDSMELAAAMAAVRCRTGLTQILPALQSFIGEDEPAAAVILVGDSFEENPDAVAGTLPFLRAGGTRIFAFFEGNDAHAEAVFRRMAEGTNGRFARLGADLPLGDLCEGVALLAAGGSRAIKQLKNERARRLLLAAPAPRKE</sequence>
<reference evidence="1" key="2">
    <citation type="submission" date="2020-09" db="EMBL/GenBank/DDBJ databases">
        <authorList>
            <person name="Sun Q."/>
            <person name="Zhou Y."/>
        </authorList>
    </citation>
    <scope>NUCLEOTIDE SEQUENCE</scope>
    <source>
        <strain evidence="1">CGMCC 1.15095</strain>
    </source>
</reference>
<dbReference type="EMBL" id="BMHK01000034">
    <property type="protein sequence ID" value="GGC12689.1"/>
    <property type="molecule type" value="Genomic_DNA"/>
</dbReference>
<dbReference type="RefSeq" id="WP_188772798.1">
    <property type="nucleotide sequence ID" value="NZ_BMHK01000034.1"/>
</dbReference>
<reference evidence="1" key="1">
    <citation type="journal article" date="2014" name="Int. J. Syst. Evol. Microbiol.">
        <title>Complete genome sequence of Corynebacterium casei LMG S-19264T (=DSM 44701T), isolated from a smear-ripened cheese.</title>
        <authorList>
            <consortium name="US DOE Joint Genome Institute (JGI-PGF)"/>
            <person name="Walter F."/>
            <person name="Albersmeier A."/>
            <person name="Kalinowski J."/>
            <person name="Ruckert C."/>
        </authorList>
    </citation>
    <scope>NUCLEOTIDE SEQUENCE</scope>
    <source>
        <strain evidence="1">CGMCC 1.15095</strain>
    </source>
</reference>
<dbReference type="Gene3D" id="3.40.50.410">
    <property type="entry name" value="von Willebrand factor, type A domain"/>
    <property type="match status" value="1"/>
</dbReference>
<evidence type="ECO:0000313" key="1">
    <source>
        <dbReference type="EMBL" id="GGC12689.1"/>
    </source>
</evidence>
<dbReference type="Proteomes" id="UP000608154">
    <property type="component" value="Unassembled WGS sequence"/>
</dbReference>
<comment type="caution">
    <text evidence="1">The sequence shown here is derived from an EMBL/GenBank/DDBJ whole genome shotgun (WGS) entry which is preliminary data.</text>
</comment>
<accession>A0A916TVU4</accession>
<proteinExistence type="predicted"/>
<organism evidence="1 2">
    <name type="scientific">Novosphingobium endophyticum</name>
    <dbReference type="NCBI Taxonomy" id="1955250"/>
    <lineage>
        <taxon>Bacteria</taxon>
        <taxon>Pseudomonadati</taxon>
        <taxon>Pseudomonadota</taxon>
        <taxon>Alphaproteobacteria</taxon>
        <taxon>Sphingomonadales</taxon>
        <taxon>Sphingomonadaceae</taxon>
        <taxon>Novosphingobium</taxon>
    </lineage>
</organism>
<dbReference type="AlphaFoldDB" id="A0A916TVU4"/>
<evidence type="ECO:0000313" key="2">
    <source>
        <dbReference type="Proteomes" id="UP000608154"/>
    </source>
</evidence>
<keyword evidence="2" id="KW-1185">Reference proteome</keyword>
<dbReference type="InterPro" id="IPR036465">
    <property type="entry name" value="vWFA_dom_sf"/>
</dbReference>
<gene>
    <name evidence="1" type="ORF">GCM10011494_34420</name>
</gene>
<evidence type="ECO:0008006" key="3">
    <source>
        <dbReference type="Google" id="ProtNLM"/>
    </source>
</evidence>
<protein>
    <recommendedName>
        <fullName evidence="3">VWA domain-containing protein</fullName>
    </recommendedName>
</protein>
<dbReference type="SUPFAM" id="SSF53300">
    <property type="entry name" value="vWA-like"/>
    <property type="match status" value="1"/>
</dbReference>